<dbReference type="EC" id="2.7.13.3" evidence="2"/>
<proteinExistence type="predicted"/>
<dbReference type="InterPro" id="IPR000160">
    <property type="entry name" value="GGDEF_dom"/>
</dbReference>
<keyword evidence="3" id="KW-0597">Phosphoprotein</keyword>
<dbReference type="InterPro" id="IPR005467">
    <property type="entry name" value="His_kinase_dom"/>
</dbReference>
<sequence>MRECGLLLIHRIKLIFFPLGCFFIMISSCMLDTSHNEPFMFLFAALFLSSVLLDAKFPILKKIQWLMLGLFHYSTQLNWCVILYYILMLSVFDEKKSYRKTLPISILLILEYTIVRLTYVPIDTYTLFVTIFDLISAVVVVIVFHHVLRGEAEKQKLLEENNYLAAHDPLTGLLNYFGYMNQIQELVKEKHSFYLTLLDLQNFKSFNHDGLESGNEALSTVGQALKSIFPNAFGISRYAGDRYAILIPSECYTPSHIAQLLEPDELGYQVSFSITHYPEETDDLNQLIQRAEDKLFRIRREQWLQREEDLFRSEKMKVVGELAAGMAHEVRNPLTAIRGFVQLSKVQSYNIKPWYDVIMSEITRVTELTAEFLQFSKPHASNMRAESLKVCVERVVSLSESDAISRGHELLLNIQDDSLYIYMDRDKIVQVLLNLVKNALEAMDTPGQVNLEISRLEQNAIIRIQDTGSGIPPEMLQQIFNPFYTTKDEGTGLGLSLCQKIAQDHEGSITVHSVPEVGSTFTLILPLYEPADGTFSI</sequence>
<dbReference type="SUPFAM" id="SSF47384">
    <property type="entry name" value="Homodimeric domain of signal transducing histidine kinase"/>
    <property type="match status" value="1"/>
</dbReference>
<dbReference type="Gene3D" id="3.30.70.270">
    <property type="match status" value="1"/>
</dbReference>
<evidence type="ECO:0000256" key="1">
    <source>
        <dbReference type="ARBA" id="ARBA00000085"/>
    </source>
</evidence>
<keyword evidence="9" id="KW-0812">Transmembrane</keyword>
<dbReference type="InterPro" id="IPR036097">
    <property type="entry name" value="HisK_dim/P_sf"/>
</dbReference>
<dbReference type="PROSITE" id="PS50109">
    <property type="entry name" value="HIS_KIN"/>
    <property type="match status" value="1"/>
</dbReference>
<keyword evidence="13" id="KW-1185">Reference proteome</keyword>
<keyword evidence="9" id="KW-0472">Membrane</keyword>
<evidence type="ECO:0000256" key="3">
    <source>
        <dbReference type="ARBA" id="ARBA00022553"/>
    </source>
</evidence>
<feature type="transmembrane region" description="Helical" evidence="9">
    <location>
        <begin position="65"/>
        <end position="89"/>
    </location>
</feature>
<protein>
    <recommendedName>
        <fullName evidence="2">histidine kinase</fullName>
        <ecNumber evidence="2">2.7.13.3</ecNumber>
    </recommendedName>
</protein>
<keyword evidence="9" id="KW-1133">Transmembrane helix</keyword>
<dbReference type="EMBL" id="JACSQL010000013">
    <property type="protein sequence ID" value="MBD7970522.1"/>
    <property type="molecule type" value="Genomic_DNA"/>
</dbReference>
<feature type="transmembrane region" description="Helical" evidence="9">
    <location>
        <begin position="12"/>
        <end position="31"/>
    </location>
</feature>
<dbReference type="CDD" id="cd01949">
    <property type="entry name" value="GGDEF"/>
    <property type="match status" value="1"/>
</dbReference>
<dbReference type="Proteomes" id="UP000608071">
    <property type="component" value="Unassembled WGS sequence"/>
</dbReference>
<evidence type="ECO:0000256" key="9">
    <source>
        <dbReference type="SAM" id="Phobius"/>
    </source>
</evidence>
<evidence type="ECO:0000313" key="12">
    <source>
        <dbReference type="EMBL" id="MBD7970522.1"/>
    </source>
</evidence>
<evidence type="ECO:0000259" key="10">
    <source>
        <dbReference type="PROSITE" id="PS50109"/>
    </source>
</evidence>
<evidence type="ECO:0000256" key="6">
    <source>
        <dbReference type="ARBA" id="ARBA00022777"/>
    </source>
</evidence>
<evidence type="ECO:0000256" key="8">
    <source>
        <dbReference type="ARBA" id="ARBA00023012"/>
    </source>
</evidence>
<evidence type="ECO:0000256" key="4">
    <source>
        <dbReference type="ARBA" id="ARBA00022679"/>
    </source>
</evidence>
<evidence type="ECO:0000256" key="2">
    <source>
        <dbReference type="ARBA" id="ARBA00012438"/>
    </source>
</evidence>
<dbReference type="PROSITE" id="PS50887">
    <property type="entry name" value="GGDEF"/>
    <property type="match status" value="1"/>
</dbReference>
<dbReference type="NCBIfam" id="TIGR00254">
    <property type="entry name" value="GGDEF"/>
    <property type="match status" value="1"/>
</dbReference>
<dbReference type="Gene3D" id="3.30.565.10">
    <property type="entry name" value="Histidine kinase-like ATPase, C-terminal domain"/>
    <property type="match status" value="1"/>
</dbReference>
<dbReference type="InterPro" id="IPR036890">
    <property type="entry name" value="HATPase_C_sf"/>
</dbReference>
<dbReference type="SMART" id="SM00388">
    <property type="entry name" value="HisKA"/>
    <property type="match status" value="1"/>
</dbReference>
<name>A0ABR8T416_9BACL</name>
<dbReference type="InterPro" id="IPR003661">
    <property type="entry name" value="HisK_dim/P_dom"/>
</dbReference>
<accession>A0ABR8T416</accession>
<dbReference type="InterPro" id="IPR003594">
    <property type="entry name" value="HATPase_dom"/>
</dbReference>
<dbReference type="SMART" id="SM00267">
    <property type="entry name" value="GGDEF"/>
    <property type="match status" value="1"/>
</dbReference>
<reference evidence="12 13" key="1">
    <citation type="submission" date="2020-08" db="EMBL/GenBank/DDBJ databases">
        <title>A Genomic Blueprint of the Chicken Gut Microbiome.</title>
        <authorList>
            <person name="Gilroy R."/>
            <person name="Ravi A."/>
            <person name="Getino M."/>
            <person name="Pursley I."/>
            <person name="Horton D.L."/>
            <person name="Alikhan N.-F."/>
            <person name="Baker D."/>
            <person name="Gharbi K."/>
            <person name="Hall N."/>
            <person name="Watson M."/>
            <person name="Adriaenssens E.M."/>
            <person name="Foster-Nyarko E."/>
            <person name="Jarju S."/>
            <person name="Secka A."/>
            <person name="Antonio M."/>
            <person name="Oren A."/>
            <person name="Chaudhuri R."/>
            <person name="La Ragione R.M."/>
            <person name="Hildebrand F."/>
            <person name="Pallen M.J."/>
        </authorList>
    </citation>
    <scope>NUCLEOTIDE SEQUENCE [LARGE SCALE GENOMIC DNA]</scope>
    <source>
        <strain evidence="12 13">Sa2BVA9</strain>
    </source>
</reference>
<feature type="transmembrane region" description="Helical" evidence="9">
    <location>
        <begin position="101"/>
        <end position="119"/>
    </location>
</feature>
<evidence type="ECO:0000313" key="13">
    <source>
        <dbReference type="Proteomes" id="UP000608071"/>
    </source>
</evidence>
<dbReference type="Pfam" id="PF00512">
    <property type="entry name" value="HisKA"/>
    <property type="match status" value="1"/>
</dbReference>
<keyword evidence="8" id="KW-0902">Two-component regulatory system</keyword>
<evidence type="ECO:0000256" key="7">
    <source>
        <dbReference type="ARBA" id="ARBA00022840"/>
    </source>
</evidence>
<dbReference type="InterPro" id="IPR004358">
    <property type="entry name" value="Sig_transdc_His_kin-like_C"/>
</dbReference>
<keyword evidence="7" id="KW-0067">ATP-binding</keyword>
<keyword evidence="6" id="KW-0418">Kinase</keyword>
<dbReference type="InterPro" id="IPR043128">
    <property type="entry name" value="Rev_trsase/Diguanyl_cyclase"/>
</dbReference>
<dbReference type="SUPFAM" id="SSF55073">
    <property type="entry name" value="Nucleotide cyclase"/>
    <property type="match status" value="1"/>
</dbReference>
<feature type="transmembrane region" description="Helical" evidence="9">
    <location>
        <begin position="38"/>
        <end position="59"/>
    </location>
</feature>
<evidence type="ECO:0000256" key="5">
    <source>
        <dbReference type="ARBA" id="ARBA00022741"/>
    </source>
</evidence>
<dbReference type="Pfam" id="PF02518">
    <property type="entry name" value="HATPase_c"/>
    <property type="match status" value="1"/>
</dbReference>
<dbReference type="PANTHER" id="PTHR43065">
    <property type="entry name" value="SENSOR HISTIDINE KINASE"/>
    <property type="match status" value="1"/>
</dbReference>
<keyword evidence="5" id="KW-0547">Nucleotide-binding</keyword>
<comment type="catalytic activity">
    <reaction evidence="1">
        <text>ATP + protein L-histidine = ADP + protein N-phospho-L-histidine.</text>
        <dbReference type="EC" id="2.7.13.3"/>
    </reaction>
</comment>
<dbReference type="PANTHER" id="PTHR43065:SF10">
    <property type="entry name" value="PEROXIDE STRESS-ACTIVATED HISTIDINE KINASE MAK3"/>
    <property type="match status" value="1"/>
</dbReference>
<feature type="transmembrane region" description="Helical" evidence="9">
    <location>
        <begin position="125"/>
        <end position="148"/>
    </location>
</feature>
<dbReference type="SMART" id="SM00387">
    <property type="entry name" value="HATPase_c"/>
    <property type="match status" value="1"/>
</dbReference>
<evidence type="ECO:0000259" key="11">
    <source>
        <dbReference type="PROSITE" id="PS50887"/>
    </source>
</evidence>
<dbReference type="Pfam" id="PF00990">
    <property type="entry name" value="GGDEF"/>
    <property type="match status" value="1"/>
</dbReference>
<dbReference type="Gene3D" id="1.10.287.130">
    <property type="match status" value="1"/>
</dbReference>
<dbReference type="PRINTS" id="PR00344">
    <property type="entry name" value="BCTRLSENSOR"/>
</dbReference>
<feature type="domain" description="Histidine kinase" evidence="10">
    <location>
        <begin position="325"/>
        <end position="529"/>
    </location>
</feature>
<organism evidence="12 13">
    <name type="scientific">Paenibacillus gallinarum</name>
    <dbReference type="NCBI Taxonomy" id="2762232"/>
    <lineage>
        <taxon>Bacteria</taxon>
        <taxon>Bacillati</taxon>
        <taxon>Bacillota</taxon>
        <taxon>Bacilli</taxon>
        <taxon>Bacillales</taxon>
        <taxon>Paenibacillaceae</taxon>
        <taxon>Paenibacillus</taxon>
    </lineage>
</organism>
<dbReference type="SUPFAM" id="SSF55874">
    <property type="entry name" value="ATPase domain of HSP90 chaperone/DNA topoisomerase II/histidine kinase"/>
    <property type="match status" value="1"/>
</dbReference>
<comment type="caution">
    <text evidence="12">The sequence shown here is derived from an EMBL/GenBank/DDBJ whole genome shotgun (WGS) entry which is preliminary data.</text>
</comment>
<dbReference type="CDD" id="cd00082">
    <property type="entry name" value="HisKA"/>
    <property type="match status" value="1"/>
</dbReference>
<gene>
    <name evidence="12" type="ORF">H9647_20865</name>
</gene>
<dbReference type="InterPro" id="IPR029787">
    <property type="entry name" value="Nucleotide_cyclase"/>
</dbReference>
<keyword evidence="4" id="KW-0808">Transferase</keyword>
<feature type="domain" description="GGDEF" evidence="11">
    <location>
        <begin position="191"/>
        <end position="314"/>
    </location>
</feature>
<dbReference type="PROSITE" id="PS51257">
    <property type="entry name" value="PROKAR_LIPOPROTEIN"/>
    <property type="match status" value="1"/>
</dbReference>